<feature type="region of interest" description="Disordered" evidence="1">
    <location>
        <begin position="1"/>
        <end position="101"/>
    </location>
</feature>
<proteinExistence type="predicted"/>
<feature type="compositionally biased region" description="Low complexity" evidence="1">
    <location>
        <begin position="55"/>
        <end position="75"/>
    </location>
</feature>
<evidence type="ECO:0000256" key="1">
    <source>
        <dbReference type="SAM" id="MobiDB-lite"/>
    </source>
</evidence>
<sequence length="101" mass="10824">GAAHLLRPVLRDGRGRRGGPGRAARRRAPRPPRRRPRRTLARPSGHARLRRGGAHRVLLARPRPARAAGAPVAGARRTRPRLGRAGRCGSVRPCPAGATPL</sequence>
<accession>A0A6J4S9Q5</accession>
<gene>
    <name evidence="2" type="ORF">AVDCRST_MAG13-1617</name>
</gene>
<evidence type="ECO:0000313" key="2">
    <source>
        <dbReference type="EMBL" id="CAA9488790.1"/>
    </source>
</evidence>
<protein>
    <submittedName>
        <fullName evidence="2">Uncharacterized protein</fullName>
    </submittedName>
</protein>
<name>A0A6J4S9Q5_9ACTN</name>
<reference evidence="2" key="1">
    <citation type="submission" date="2020-02" db="EMBL/GenBank/DDBJ databases">
        <authorList>
            <person name="Meier V. D."/>
        </authorList>
    </citation>
    <scope>NUCLEOTIDE SEQUENCE</scope>
    <source>
        <strain evidence="2">AVDCRST_MAG13</strain>
    </source>
</reference>
<organism evidence="2">
    <name type="scientific">uncultured Solirubrobacteraceae bacterium</name>
    <dbReference type="NCBI Taxonomy" id="1162706"/>
    <lineage>
        <taxon>Bacteria</taxon>
        <taxon>Bacillati</taxon>
        <taxon>Actinomycetota</taxon>
        <taxon>Thermoleophilia</taxon>
        <taxon>Solirubrobacterales</taxon>
        <taxon>Solirubrobacteraceae</taxon>
        <taxon>environmental samples</taxon>
    </lineage>
</organism>
<feature type="compositionally biased region" description="Basic residues" evidence="1">
    <location>
        <begin position="16"/>
        <end position="54"/>
    </location>
</feature>
<feature type="non-terminal residue" evidence="2">
    <location>
        <position position="101"/>
    </location>
</feature>
<dbReference type="AlphaFoldDB" id="A0A6J4S9Q5"/>
<dbReference type="EMBL" id="CADCVO010000257">
    <property type="protein sequence ID" value="CAA9488790.1"/>
    <property type="molecule type" value="Genomic_DNA"/>
</dbReference>
<feature type="non-terminal residue" evidence="2">
    <location>
        <position position="1"/>
    </location>
</feature>